<keyword evidence="4" id="KW-1185">Reference proteome</keyword>
<dbReference type="InterPro" id="IPR012347">
    <property type="entry name" value="Ferritin-like"/>
</dbReference>
<dbReference type="PROSITE" id="PS51257">
    <property type="entry name" value="PROKAR_LIPOPROTEIN"/>
    <property type="match status" value="1"/>
</dbReference>
<organism evidence="3 4">
    <name type="scientific">Pseudochryseolinea flava</name>
    <dbReference type="NCBI Taxonomy" id="2059302"/>
    <lineage>
        <taxon>Bacteria</taxon>
        <taxon>Pseudomonadati</taxon>
        <taxon>Bacteroidota</taxon>
        <taxon>Cytophagia</taxon>
        <taxon>Cytophagales</taxon>
        <taxon>Fulvivirgaceae</taxon>
        <taxon>Pseudochryseolinea</taxon>
    </lineage>
</organism>
<dbReference type="AlphaFoldDB" id="A0A364Y1Z8"/>
<dbReference type="RefSeq" id="WP_112747955.1">
    <property type="nucleotide sequence ID" value="NZ_QMFY01000008.1"/>
</dbReference>
<dbReference type="EMBL" id="QMFY01000008">
    <property type="protein sequence ID" value="RAW00117.1"/>
    <property type="molecule type" value="Genomic_DNA"/>
</dbReference>
<feature type="region of interest" description="Disordered" evidence="1">
    <location>
        <begin position="25"/>
        <end position="46"/>
    </location>
</feature>
<name>A0A364Y1Z8_9BACT</name>
<proteinExistence type="predicted"/>
<dbReference type="Pfam" id="PF13628">
    <property type="entry name" value="DUF4142"/>
    <property type="match status" value="1"/>
</dbReference>
<dbReference type="InterPro" id="IPR025419">
    <property type="entry name" value="DUF4142"/>
</dbReference>
<comment type="caution">
    <text evidence="3">The sequence shown here is derived from an EMBL/GenBank/DDBJ whole genome shotgun (WGS) entry which is preliminary data.</text>
</comment>
<dbReference type="PANTHER" id="PTHR38593:SF1">
    <property type="entry name" value="BLR2558 PROTEIN"/>
    <property type="match status" value="1"/>
</dbReference>
<dbReference type="PANTHER" id="PTHR38593">
    <property type="entry name" value="BLR2558 PROTEIN"/>
    <property type="match status" value="1"/>
</dbReference>
<evidence type="ECO:0000313" key="4">
    <source>
        <dbReference type="Proteomes" id="UP000251889"/>
    </source>
</evidence>
<protein>
    <submittedName>
        <fullName evidence="3">DUF4142 domain-containing protein</fullName>
    </submittedName>
</protein>
<gene>
    <name evidence="3" type="ORF">DQQ10_16335</name>
</gene>
<accession>A0A364Y1Z8</accession>
<dbReference type="Gene3D" id="1.20.1260.10">
    <property type="match status" value="1"/>
</dbReference>
<reference evidence="3 4" key="1">
    <citation type="submission" date="2018-06" db="EMBL/GenBank/DDBJ databases">
        <title>Chryseolinea flavus sp. nov., a member of the phylum Bacteroidetes isolated from soil.</title>
        <authorList>
            <person name="Li Y."/>
            <person name="Wang J."/>
        </authorList>
    </citation>
    <scope>NUCLEOTIDE SEQUENCE [LARGE SCALE GENOMIC DNA]</scope>
    <source>
        <strain evidence="3 4">SDU1-6</strain>
    </source>
</reference>
<evidence type="ECO:0000256" key="1">
    <source>
        <dbReference type="SAM" id="MobiDB-lite"/>
    </source>
</evidence>
<sequence>MKTCNMILTLAFVFAVAVSCGKKAETDSKEVAEEQNEEKFDEKSDEKTAEFVVNAADAGMLEVQLGQLAASNGTSPQVKQFGQMMVDDHAKVNDELKSTAISKNITVPSALSEKSQKVYDDLAAKKGEEFDKEYIDQMVKDHKDAIDLFEKQAKDGKDSVFATWAQGKIPSLQHHLEIAETTQKNLKEKSK</sequence>
<dbReference type="OrthoDB" id="883203at2"/>
<dbReference type="Proteomes" id="UP000251889">
    <property type="component" value="Unassembled WGS sequence"/>
</dbReference>
<feature type="domain" description="DUF4142" evidence="2">
    <location>
        <begin position="47"/>
        <end position="181"/>
    </location>
</feature>
<evidence type="ECO:0000313" key="3">
    <source>
        <dbReference type="EMBL" id="RAW00117.1"/>
    </source>
</evidence>
<evidence type="ECO:0000259" key="2">
    <source>
        <dbReference type="Pfam" id="PF13628"/>
    </source>
</evidence>